<protein>
    <recommendedName>
        <fullName evidence="2">Papain-like cysteine peptidase</fullName>
    </recommendedName>
</protein>
<dbReference type="InterPro" id="IPR014903">
    <property type="entry name" value="DUF1796"/>
</dbReference>
<evidence type="ECO:0000313" key="1">
    <source>
        <dbReference type="EMBL" id="QHU22211.1"/>
    </source>
</evidence>
<name>A0A6C0KY87_9ZZZZ</name>
<dbReference type="EMBL" id="MN741001">
    <property type="protein sequence ID" value="QHU22211.1"/>
    <property type="molecule type" value="Genomic_DNA"/>
</dbReference>
<sequence>MNVLFNAAGHIPISLGFNCHVSMFIERLGRMDNCFYERQIFDWLGTPMWGIYELVKNDFNSFLSDISVRSRYTYKKEAYPVNTKYDISFLHDFGVNVKTIPPNVMSMAAERYGRRIERIRSLLSGQQKLLFIRLERDPSDKLVYPESAESIRGESESMVLFADLIKAKGLVYTIVYMTFSEPTRFDAERRICYVNFPKIDPIINFTNDRIMQIIKANTKFIKECVALQV</sequence>
<evidence type="ECO:0008006" key="2">
    <source>
        <dbReference type="Google" id="ProtNLM"/>
    </source>
</evidence>
<dbReference type="AlphaFoldDB" id="A0A6C0KY87"/>
<organism evidence="1">
    <name type="scientific">viral metagenome</name>
    <dbReference type="NCBI Taxonomy" id="1070528"/>
    <lineage>
        <taxon>unclassified sequences</taxon>
        <taxon>metagenomes</taxon>
        <taxon>organismal metagenomes</taxon>
    </lineage>
</organism>
<proteinExistence type="predicted"/>
<reference evidence="1" key="1">
    <citation type="journal article" date="2020" name="Nature">
        <title>Giant virus diversity and host interactions through global metagenomics.</title>
        <authorList>
            <person name="Schulz F."/>
            <person name="Roux S."/>
            <person name="Paez-Espino D."/>
            <person name="Jungbluth S."/>
            <person name="Walsh D.A."/>
            <person name="Denef V.J."/>
            <person name="McMahon K.D."/>
            <person name="Konstantinidis K.T."/>
            <person name="Eloe-Fadrosh E.A."/>
            <person name="Kyrpides N.C."/>
            <person name="Woyke T."/>
        </authorList>
    </citation>
    <scope>NUCLEOTIDE SEQUENCE</scope>
    <source>
        <strain evidence="1">GVMAG-S-3300013286-35</strain>
    </source>
</reference>
<accession>A0A6C0KY87</accession>
<dbReference type="Pfam" id="PF08795">
    <property type="entry name" value="DUF1796"/>
    <property type="match status" value="1"/>
</dbReference>